<dbReference type="EMBL" id="JAMQKB010000005">
    <property type="protein sequence ID" value="MDC3424298.1"/>
    <property type="molecule type" value="Genomic_DNA"/>
</dbReference>
<gene>
    <name evidence="1" type="ORF">NC797_07220</name>
</gene>
<accession>A0A9X4AN98</accession>
<dbReference type="Proteomes" id="UP001145050">
    <property type="component" value="Unassembled WGS sequence"/>
</dbReference>
<organism evidence="1 2">
    <name type="scientific">Terrihalobacillus insolitus</name>
    <dbReference type="NCBI Taxonomy" id="2950438"/>
    <lineage>
        <taxon>Bacteria</taxon>
        <taxon>Bacillati</taxon>
        <taxon>Bacillota</taxon>
        <taxon>Bacilli</taxon>
        <taxon>Bacillales</taxon>
        <taxon>Bacillaceae</taxon>
        <taxon>Terrihalobacillus</taxon>
    </lineage>
</organism>
<sequence length="318" mass="37120">MSVELAQNETLEYPFYYNKRGEVPFWDHPLITGYKFLPKGYYPYVTIEAVLSLYLKRRIDDTDIMIIKVLGDAICCNEDQLRRYLSSKISRSDVSQRLERFRKVGLVERWKVRIKSEEDSYKPPAPFVLGIAGYKLLKHYYNKDFFMDPNRWDTLGVGAVQRYVAVNELRCRLIEAKAARNWKWNALVSDNPRIKKPMGVAEIQTPRGNLNLLIERAQMSQDFVGYLKDKLNSWKHVCDEEGKIPVTDFANNMSPVVLFASTLSLAQKLQSDLLLDTFPFTIWVCVEEDMLEEGLDTAFYMPHKDGLKRVRMDFLMKK</sequence>
<dbReference type="RefSeq" id="WP_272436103.1">
    <property type="nucleotide sequence ID" value="NZ_JAMQKB010000005.1"/>
</dbReference>
<reference evidence="1" key="1">
    <citation type="submission" date="2022-06" db="EMBL/GenBank/DDBJ databases">
        <title>Aquibacillus sp. a new bacterium isolated from soil saline samples.</title>
        <authorList>
            <person name="Galisteo C."/>
            <person name="De La Haba R."/>
            <person name="Sanchez-Porro C."/>
            <person name="Ventosa A."/>
        </authorList>
    </citation>
    <scope>NUCLEOTIDE SEQUENCE</scope>
    <source>
        <strain evidence="1">3ASR75-11</strain>
    </source>
</reference>
<dbReference type="AlphaFoldDB" id="A0A9X4AN98"/>
<protein>
    <submittedName>
        <fullName evidence="1">Uncharacterized protein</fullName>
    </submittedName>
</protein>
<proteinExistence type="predicted"/>
<name>A0A9X4AN98_9BACI</name>
<evidence type="ECO:0000313" key="1">
    <source>
        <dbReference type="EMBL" id="MDC3424298.1"/>
    </source>
</evidence>
<evidence type="ECO:0000313" key="2">
    <source>
        <dbReference type="Proteomes" id="UP001145050"/>
    </source>
</evidence>
<comment type="caution">
    <text evidence="1">The sequence shown here is derived from an EMBL/GenBank/DDBJ whole genome shotgun (WGS) entry which is preliminary data.</text>
</comment>
<keyword evidence="2" id="KW-1185">Reference proteome</keyword>